<keyword evidence="1" id="KW-1133">Transmembrane helix</keyword>
<feature type="transmembrane region" description="Helical" evidence="1">
    <location>
        <begin position="104"/>
        <end position="125"/>
    </location>
</feature>
<protein>
    <submittedName>
        <fullName evidence="2">Uncharacterized protein</fullName>
    </submittedName>
</protein>
<keyword evidence="3" id="KW-1185">Reference proteome</keyword>
<gene>
    <name evidence="2" type="ORF">AVEN_263640_1</name>
</gene>
<name>A0A4Y2ARG8_ARAVE</name>
<evidence type="ECO:0000313" key="3">
    <source>
        <dbReference type="Proteomes" id="UP000499080"/>
    </source>
</evidence>
<comment type="caution">
    <text evidence="2">The sequence shown here is derived from an EMBL/GenBank/DDBJ whole genome shotgun (WGS) entry which is preliminary data.</text>
</comment>
<dbReference type="Proteomes" id="UP000499080">
    <property type="component" value="Unassembled WGS sequence"/>
</dbReference>
<reference evidence="2 3" key="1">
    <citation type="journal article" date="2019" name="Sci. Rep.">
        <title>Orb-weaving spider Araneus ventricosus genome elucidates the spidroin gene catalogue.</title>
        <authorList>
            <person name="Kono N."/>
            <person name="Nakamura H."/>
            <person name="Ohtoshi R."/>
            <person name="Moran D.A.P."/>
            <person name="Shinohara A."/>
            <person name="Yoshida Y."/>
            <person name="Fujiwara M."/>
            <person name="Mori M."/>
            <person name="Tomita M."/>
            <person name="Arakawa K."/>
        </authorList>
    </citation>
    <scope>NUCLEOTIDE SEQUENCE [LARGE SCALE GENOMIC DNA]</scope>
</reference>
<evidence type="ECO:0000313" key="2">
    <source>
        <dbReference type="EMBL" id="GBL82541.1"/>
    </source>
</evidence>
<accession>A0A4Y2ARG8</accession>
<keyword evidence="1" id="KW-0472">Membrane</keyword>
<dbReference type="AlphaFoldDB" id="A0A4Y2ARG8"/>
<keyword evidence="1" id="KW-0812">Transmembrane</keyword>
<dbReference type="EMBL" id="BGPR01000029">
    <property type="protein sequence ID" value="GBL82541.1"/>
    <property type="molecule type" value="Genomic_DNA"/>
</dbReference>
<organism evidence="2 3">
    <name type="scientific">Araneus ventricosus</name>
    <name type="common">Orbweaver spider</name>
    <name type="synonym">Epeira ventricosa</name>
    <dbReference type="NCBI Taxonomy" id="182803"/>
    <lineage>
        <taxon>Eukaryota</taxon>
        <taxon>Metazoa</taxon>
        <taxon>Ecdysozoa</taxon>
        <taxon>Arthropoda</taxon>
        <taxon>Chelicerata</taxon>
        <taxon>Arachnida</taxon>
        <taxon>Araneae</taxon>
        <taxon>Araneomorphae</taxon>
        <taxon>Entelegynae</taxon>
        <taxon>Araneoidea</taxon>
        <taxon>Araneidae</taxon>
        <taxon>Araneus</taxon>
    </lineage>
</organism>
<proteinExistence type="predicted"/>
<sequence>MRSGNSRQLIGFLQAPVRVQVAAVLYTLLMECCRPVSNRCVCKGPIGGVAWLKGPSSMTERTSIGTWAVPHSGIFRAAHSTRIINCGGRLGSARVTLGLRQDGGFFVVTGRLISLFVLTKAIVFLDCLRFL</sequence>
<evidence type="ECO:0000256" key="1">
    <source>
        <dbReference type="SAM" id="Phobius"/>
    </source>
</evidence>